<evidence type="ECO:0000313" key="2">
    <source>
        <dbReference type="EMBL" id="KAK2187719.1"/>
    </source>
</evidence>
<feature type="compositionally biased region" description="Polar residues" evidence="1">
    <location>
        <begin position="172"/>
        <end position="181"/>
    </location>
</feature>
<accession>A0AAD9P458</accession>
<evidence type="ECO:0000256" key="1">
    <source>
        <dbReference type="SAM" id="MobiDB-lite"/>
    </source>
</evidence>
<organism evidence="2 3">
    <name type="scientific">Ridgeia piscesae</name>
    <name type="common">Tubeworm</name>
    <dbReference type="NCBI Taxonomy" id="27915"/>
    <lineage>
        <taxon>Eukaryota</taxon>
        <taxon>Metazoa</taxon>
        <taxon>Spiralia</taxon>
        <taxon>Lophotrochozoa</taxon>
        <taxon>Annelida</taxon>
        <taxon>Polychaeta</taxon>
        <taxon>Sedentaria</taxon>
        <taxon>Canalipalpata</taxon>
        <taxon>Sabellida</taxon>
        <taxon>Siboglinidae</taxon>
        <taxon>Ridgeia</taxon>
    </lineage>
</organism>
<proteinExistence type="predicted"/>
<reference evidence="2" key="1">
    <citation type="journal article" date="2023" name="Mol. Biol. Evol.">
        <title>Third-Generation Sequencing Reveals the Adaptive Role of the Epigenome in Three Deep-Sea Polychaetes.</title>
        <authorList>
            <person name="Perez M."/>
            <person name="Aroh O."/>
            <person name="Sun Y."/>
            <person name="Lan Y."/>
            <person name="Juniper S.K."/>
            <person name="Young C.R."/>
            <person name="Angers B."/>
            <person name="Qian P.Y."/>
        </authorList>
    </citation>
    <scope>NUCLEOTIDE SEQUENCE</scope>
    <source>
        <strain evidence="2">R07B-5</strain>
    </source>
</reference>
<keyword evidence="3" id="KW-1185">Reference proteome</keyword>
<sequence length="266" mass="28996">MEEDQQLQETTKEETQLPLLCESENLQDALGSDEIAESADDHVTELLKHNNAAFSDSDSSITSTQLVTDEESTDEGIVAEAVKLDCSANYAKSGAKSLNHVSSENEVQLAAESVKHDNTGIDAESVKHDDIRNNAGLVTGSVKRGKTANDQELAAESVKHYDAGIDTESGNKKTLPSSHSAATKGDITSTEHESIKLDKLSKKGKLAQQQKQKSIEAALKYKDIFITNLGDVPRFAYMSLCAMLLHQLFEDRYSCLLLKEDVPLVL</sequence>
<protein>
    <submittedName>
        <fullName evidence="2">Uncharacterized protein</fullName>
    </submittedName>
</protein>
<dbReference type="AlphaFoldDB" id="A0AAD9P458"/>
<dbReference type="EMBL" id="JAODUO010000156">
    <property type="protein sequence ID" value="KAK2187719.1"/>
    <property type="molecule type" value="Genomic_DNA"/>
</dbReference>
<comment type="caution">
    <text evidence="2">The sequence shown here is derived from an EMBL/GenBank/DDBJ whole genome shotgun (WGS) entry which is preliminary data.</text>
</comment>
<name>A0AAD9P458_RIDPI</name>
<gene>
    <name evidence="2" type="ORF">NP493_156g03063</name>
</gene>
<feature type="region of interest" description="Disordered" evidence="1">
    <location>
        <begin position="165"/>
        <end position="190"/>
    </location>
</feature>
<evidence type="ECO:0000313" key="3">
    <source>
        <dbReference type="Proteomes" id="UP001209878"/>
    </source>
</evidence>
<dbReference type="Proteomes" id="UP001209878">
    <property type="component" value="Unassembled WGS sequence"/>
</dbReference>